<dbReference type="AlphaFoldDB" id="A0A9R0U0K3"/>
<name>A0A9R0U0K3_TRITD</name>
<feature type="compositionally biased region" description="Basic and acidic residues" evidence="1">
    <location>
        <begin position="11"/>
        <end position="22"/>
    </location>
</feature>
<evidence type="ECO:0000313" key="2">
    <source>
        <dbReference type="EMBL" id="VAI23563.1"/>
    </source>
</evidence>
<proteinExistence type="predicted"/>
<organism evidence="2 3">
    <name type="scientific">Triticum turgidum subsp. durum</name>
    <name type="common">Durum wheat</name>
    <name type="synonym">Triticum durum</name>
    <dbReference type="NCBI Taxonomy" id="4567"/>
    <lineage>
        <taxon>Eukaryota</taxon>
        <taxon>Viridiplantae</taxon>
        <taxon>Streptophyta</taxon>
        <taxon>Embryophyta</taxon>
        <taxon>Tracheophyta</taxon>
        <taxon>Spermatophyta</taxon>
        <taxon>Magnoliopsida</taxon>
        <taxon>Liliopsida</taxon>
        <taxon>Poales</taxon>
        <taxon>Poaceae</taxon>
        <taxon>BOP clade</taxon>
        <taxon>Pooideae</taxon>
        <taxon>Triticodae</taxon>
        <taxon>Triticeae</taxon>
        <taxon>Triticinae</taxon>
        <taxon>Triticum</taxon>
    </lineage>
</organism>
<gene>
    <name evidence="2" type="ORF">TRITD_5Av1G223020</name>
</gene>
<evidence type="ECO:0000313" key="3">
    <source>
        <dbReference type="Proteomes" id="UP000324705"/>
    </source>
</evidence>
<feature type="region of interest" description="Disordered" evidence="1">
    <location>
        <begin position="1"/>
        <end position="27"/>
    </location>
</feature>
<reference evidence="2 3" key="1">
    <citation type="submission" date="2017-09" db="EMBL/GenBank/DDBJ databases">
        <authorList>
            <consortium name="International Durum Wheat Genome Sequencing Consortium (IDWGSC)"/>
            <person name="Milanesi L."/>
        </authorList>
    </citation>
    <scope>NUCLEOTIDE SEQUENCE [LARGE SCALE GENOMIC DNA]</scope>
    <source>
        <strain evidence="3">cv. Svevo</strain>
    </source>
</reference>
<evidence type="ECO:0000256" key="1">
    <source>
        <dbReference type="SAM" id="MobiDB-lite"/>
    </source>
</evidence>
<protein>
    <submittedName>
        <fullName evidence="2">Uncharacterized protein</fullName>
    </submittedName>
</protein>
<keyword evidence="3" id="KW-1185">Reference proteome</keyword>
<dbReference type="Gramene" id="TRITD5Av1G223020.1">
    <property type="protein sequence ID" value="TRITD5Av1G223020.1"/>
    <property type="gene ID" value="TRITD5Av1G223020"/>
</dbReference>
<dbReference type="EMBL" id="LT934119">
    <property type="protein sequence ID" value="VAI23563.1"/>
    <property type="molecule type" value="Genomic_DNA"/>
</dbReference>
<accession>A0A9R0U0K3</accession>
<dbReference type="Proteomes" id="UP000324705">
    <property type="component" value="Chromosome 5A"/>
</dbReference>
<sequence length="85" mass="9226">MISSSGALASPEDRRGESRGAEASDGYGGAERWCIALHCISRRNKQELLQYIMLGLDGCCGVTREGEGGLDLGLSCSKHCYLRRF</sequence>